<evidence type="ECO:0000313" key="2">
    <source>
        <dbReference type="Proteomes" id="UP000595437"/>
    </source>
</evidence>
<dbReference type="EMBL" id="CP045897">
    <property type="protein sequence ID" value="QQP51796.1"/>
    <property type="molecule type" value="Genomic_DNA"/>
</dbReference>
<protein>
    <submittedName>
        <fullName evidence="1">Uncharacterized protein</fullName>
    </submittedName>
</protein>
<reference evidence="2" key="1">
    <citation type="submission" date="2021-01" db="EMBL/GenBank/DDBJ databases">
        <title>Caligus Genome Assembly.</title>
        <authorList>
            <person name="Gallardo-Escarate C."/>
        </authorList>
    </citation>
    <scope>NUCLEOTIDE SEQUENCE [LARGE SCALE GENOMIC DNA]</scope>
</reference>
<keyword evidence="2" id="KW-1185">Reference proteome</keyword>
<organism evidence="1 2">
    <name type="scientific">Caligus rogercresseyi</name>
    <name type="common">Sea louse</name>
    <dbReference type="NCBI Taxonomy" id="217165"/>
    <lineage>
        <taxon>Eukaryota</taxon>
        <taxon>Metazoa</taxon>
        <taxon>Ecdysozoa</taxon>
        <taxon>Arthropoda</taxon>
        <taxon>Crustacea</taxon>
        <taxon>Multicrustacea</taxon>
        <taxon>Hexanauplia</taxon>
        <taxon>Copepoda</taxon>
        <taxon>Siphonostomatoida</taxon>
        <taxon>Caligidae</taxon>
        <taxon>Caligus</taxon>
    </lineage>
</organism>
<gene>
    <name evidence="1" type="ORF">FKW44_013249</name>
</gene>
<accession>A0A7T8HL67</accession>
<name>A0A7T8HL67_CALRO</name>
<proteinExistence type="predicted"/>
<dbReference type="AlphaFoldDB" id="A0A7T8HL67"/>
<dbReference type="Proteomes" id="UP000595437">
    <property type="component" value="Chromosome 8"/>
</dbReference>
<evidence type="ECO:0000313" key="1">
    <source>
        <dbReference type="EMBL" id="QQP51796.1"/>
    </source>
</evidence>
<sequence length="82" mass="9045">MTLKLDCPYPECGACIEHESEKVALALFEVHSRQHPQALAQTAAPRIGKAPSCERPKIGYYTTACIRGTGSSGSHTYRKRRL</sequence>